<feature type="region of interest" description="Disordered" evidence="1">
    <location>
        <begin position="19"/>
        <end position="54"/>
    </location>
</feature>
<gene>
    <name evidence="2" type="ORF">BIFGAL_03949</name>
</gene>
<evidence type="ECO:0000256" key="1">
    <source>
        <dbReference type="SAM" id="MobiDB-lite"/>
    </source>
</evidence>
<dbReference type="CDD" id="cd14791">
    <property type="entry name" value="GH36"/>
    <property type="match status" value="1"/>
</dbReference>
<evidence type="ECO:0000313" key="2">
    <source>
        <dbReference type="EMBL" id="EFA22908.1"/>
    </source>
</evidence>
<feature type="compositionally biased region" description="Low complexity" evidence="1">
    <location>
        <begin position="195"/>
        <end position="212"/>
    </location>
</feature>
<accession>D1NVQ7</accession>
<sequence>MPVEASEARYQPAQALCRNEKVRPAMNPSEQCATSASRENREDVSSNSTIQEPTREPIQEPFVSTIPANPTHVRGMRDRHTCAGPIDNPPALGLLGEDYASVPGSASWDGLAEIDAIIASVCNGCTRIEPDGDGRFTWGNGVTSLTFQVSDESPVSLVGISGRGMADAADLVAPVPQADTSLDMFPTHSGESLRNPGNSGNSGNSEDSAAGARDTAGQSGSDTADTAATADQPFTGEPDPQPIVVMRSSRDSGADSRLKLAVSAAGRRLRFRGAFALAPGQLNRAGSKVVDGDADRQPATLVIVQHDELGEVPVVASIFQIEEGLSAVRTYTLAHSKNKYPLEALSSMNMTLPLAACDVQPEDMTIYYGDSSWDLENDWHSSPLRSTTLKDRNYQANPGMGSARFSRSSSSTWSTGEFLPAGIIEATRLTDGSHPFSFMWQIETNGAWEWAVGEDAPGLRVSAYGPECHEHSWFTMLDDTNVFRSVPVSFAICEGDWRDVVAEMTMQRRALRRAQAAYCGRVDEHAHEQGVVVYNDYQDTLNGDPSVDKELPLISGAAKAGADIFCIDAGWYDSEDLGWWSTVGEWMPSTNRFGALRFAGVTHTIQANGMRVGLWVEPEIVGVNSPAARMLPDSAFMCRHGERVGDRGRYHLDFRSPLAREHATLAIERLVHEFDVRYFKFAYNTTPGMGPDTNAESMGSALLDHCRAVLDWVDSIRVRHPDVIIENSSSGSMRADYAILSRLDMQSTSDQCDPVVFASIAAASGLTVLPEQQGHWVRPDAAMDDEQAVFVLATGILSRMILTGFLDQLDEPRMNLVREAIGLHRAVLDEQRAMVPWYPYELPDFNGAWLVAGLKHDERIAHDTDPELAARIAAGETCDYLTIWRRHGVESMYLELPADAHLEQVFPDPAQHQHHAPGAKPWTVEREDSTTVRITASRNDVPSARVFKVVYDRQPIR</sequence>
<dbReference type="EMBL" id="ABXB03000003">
    <property type="protein sequence ID" value="EFA22908.1"/>
    <property type="molecule type" value="Genomic_DNA"/>
</dbReference>
<dbReference type="Proteomes" id="UP000003656">
    <property type="component" value="Unassembled WGS sequence"/>
</dbReference>
<organism evidence="2 3">
    <name type="scientific">Bifidobacterium gallicum DSM 20093 = LMG 11596</name>
    <dbReference type="NCBI Taxonomy" id="561180"/>
    <lineage>
        <taxon>Bacteria</taxon>
        <taxon>Bacillati</taxon>
        <taxon>Actinomycetota</taxon>
        <taxon>Actinomycetes</taxon>
        <taxon>Bifidobacteriales</taxon>
        <taxon>Bifidobacteriaceae</taxon>
        <taxon>Bifidobacterium</taxon>
    </lineage>
</organism>
<proteinExistence type="predicted"/>
<feature type="region of interest" description="Disordered" evidence="1">
    <location>
        <begin position="180"/>
        <end position="250"/>
    </location>
</feature>
<protein>
    <submittedName>
        <fullName evidence="2">Alpha-galactosidase</fullName>
    </submittedName>
</protein>
<reference evidence="2 3" key="1">
    <citation type="submission" date="2009-11" db="EMBL/GenBank/DDBJ databases">
        <authorList>
            <person name="Weinstock G."/>
            <person name="Sodergren E."/>
            <person name="Clifton S."/>
            <person name="Fulton L."/>
            <person name="Fulton B."/>
            <person name="Courtney L."/>
            <person name="Fronick C."/>
            <person name="Harrison M."/>
            <person name="Strong C."/>
            <person name="Farmer C."/>
            <person name="Delahaunty K."/>
            <person name="Markovic C."/>
            <person name="Hall O."/>
            <person name="Minx P."/>
            <person name="Tomlinson C."/>
            <person name="Mitreva M."/>
            <person name="Nelson J."/>
            <person name="Hou S."/>
            <person name="Wollam A."/>
            <person name="Pepin K.H."/>
            <person name="Johnson M."/>
            <person name="Bhonagiri V."/>
            <person name="Nash W.E."/>
            <person name="Warren W."/>
            <person name="Chinwalla A."/>
            <person name="Mardis E.R."/>
            <person name="Wilson R.K."/>
        </authorList>
    </citation>
    <scope>NUCLEOTIDE SEQUENCE [LARGE SCALE GENOMIC DNA]</scope>
    <source>
        <strain evidence="2 3">DSM 20093</strain>
    </source>
</reference>
<dbReference type="InterPro" id="IPR013785">
    <property type="entry name" value="Aldolase_TIM"/>
</dbReference>
<dbReference type="InterPro" id="IPR017853">
    <property type="entry name" value="GH"/>
</dbReference>
<dbReference type="eggNOG" id="COG3345">
    <property type="taxonomic scope" value="Bacteria"/>
</dbReference>
<dbReference type="SUPFAM" id="SSF51445">
    <property type="entry name" value="(Trans)glycosidases"/>
    <property type="match status" value="1"/>
</dbReference>
<evidence type="ECO:0000313" key="3">
    <source>
        <dbReference type="Proteomes" id="UP000003656"/>
    </source>
</evidence>
<dbReference type="AlphaFoldDB" id="D1NVQ7"/>
<dbReference type="STRING" id="561180.BIFGAL_03949"/>
<dbReference type="InterPro" id="IPR038417">
    <property type="entry name" value="Alpga-gal_N_sf"/>
</dbReference>
<dbReference type="InterPro" id="IPR002252">
    <property type="entry name" value="Glyco_hydro_36"/>
</dbReference>
<dbReference type="Gene3D" id="3.20.20.70">
    <property type="entry name" value="Aldolase class I"/>
    <property type="match status" value="1"/>
</dbReference>
<dbReference type="GO" id="GO:0004557">
    <property type="term" value="F:alpha-galactosidase activity"/>
    <property type="evidence" value="ECO:0007669"/>
    <property type="project" value="InterPro"/>
</dbReference>
<comment type="caution">
    <text evidence="2">The sequence shown here is derived from an EMBL/GenBank/DDBJ whole genome shotgun (WGS) entry which is preliminary data.</text>
</comment>
<name>D1NVQ7_9BIFI</name>
<dbReference type="Pfam" id="PF02065">
    <property type="entry name" value="Melibiase"/>
    <property type="match status" value="1"/>
</dbReference>
<feature type="compositionally biased region" description="Low complexity" evidence="1">
    <location>
        <begin position="222"/>
        <end position="231"/>
    </location>
</feature>
<dbReference type="GO" id="GO:0016052">
    <property type="term" value="P:carbohydrate catabolic process"/>
    <property type="evidence" value="ECO:0007669"/>
    <property type="project" value="InterPro"/>
</dbReference>
<feature type="compositionally biased region" description="Polar residues" evidence="1">
    <location>
        <begin position="28"/>
        <end position="37"/>
    </location>
</feature>
<dbReference type="Gene3D" id="2.70.98.60">
    <property type="entry name" value="alpha-galactosidase from lactobacil brevis"/>
    <property type="match status" value="1"/>
</dbReference>
<dbReference type="PRINTS" id="PR00743">
    <property type="entry name" value="GLHYDRLASE36"/>
</dbReference>